<evidence type="ECO:0000256" key="2">
    <source>
        <dbReference type="ARBA" id="ARBA00023002"/>
    </source>
</evidence>
<dbReference type="Pfam" id="PF13561">
    <property type="entry name" value="adh_short_C2"/>
    <property type="match status" value="1"/>
</dbReference>
<sequence>MVQNNRFAGTLFDLSGRTALVTGGSRGIGRAISERLAQHGANVAILGRKLEIAQEVAELINSRDGGRALGLSANITRREDLLAAIEAVEAQLGAVDILVANAALHIHVGPSADMSDAILEKTMDANFRALHVLSQRLLPGMGARKWGRIVNIGTIAAHFGSGVYHSYTLSKALAMQYVRNIAVEHGEAGIRANTVSPGLVRTDMSAGLVANPDELAKEMARSTVGRMGAPDEIAGVIVMLASDAGGYVNGQTIAVDGGQTIKYVV</sequence>
<evidence type="ECO:0000313" key="3">
    <source>
        <dbReference type="EMBL" id="MDO7834411.1"/>
    </source>
</evidence>
<name>A0ABT8ZJL9_9SPHN</name>
<dbReference type="EMBL" id="JAUQOM010000002">
    <property type="protein sequence ID" value="MDO7834411.1"/>
    <property type="molecule type" value="Genomic_DNA"/>
</dbReference>
<comment type="caution">
    <text evidence="3">The sequence shown here is derived from an EMBL/GenBank/DDBJ whole genome shotgun (WGS) entry which is preliminary data.</text>
</comment>
<keyword evidence="2" id="KW-0560">Oxidoreductase</keyword>
<organism evidence="3 4">
    <name type="scientific">Sphingobium cyanobacteriorum</name>
    <dbReference type="NCBI Taxonomy" id="3063954"/>
    <lineage>
        <taxon>Bacteria</taxon>
        <taxon>Pseudomonadati</taxon>
        <taxon>Pseudomonadota</taxon>
        <taxon>Alphaproteobacteria</taxon>
        <taxon>Sphingomonadales</taxon>
        <taxon>Sphingomonadaceae</taxon>
        <taxon>Sphingobium</taxon>
    </lineage>
</organism>
<dbReference type="RefSeq" id="WP_304534927.1">
    <property type="nucleotide sequence ID" value="NZ_JAUQOM010000002.1"/>
</dbReference>
<dbReference type="InterPro" id="IPR002347">
    <property type="entry name" value="SDR_fam"/>
</dbReference>
<dbReference type="Gene3D" id="3.40.50.720">
    <property type="entry name" value="NAD(P)-binding Rossmann-like Domain"/>
    <property type="match status" value="1"/>
</dbReference>
<comment type="similarity">
    <text evidence="1">Belongs to the short-chain dehydrogenases/reductases (SDR) family.</text>
</comment>
<dbReference type="PANTHER" id="PTHR43669">
    <property type="entry name" value="5-KETO-D-GLUCONATE 5-REDUCTASE"/>
    <property type="match status" value="1"/>
</dbReference>
<dbReference type="InterPro" id="IPR036291">
    <property type="entry name" value="NAD(P)-bd_dom_sf"/>
</dbReference>
<dbReference type="PRINTS" id="PR00081">
    <property type="entry name" value="GDHRDH"/>
</dbReference>
<accession>A0ABT8ZJL9</accession>
<proteinExistence type="inferred from homology"/>
<evidence type="ECO:0000313" key="4">
    <source>
        <dbReference type="Proteomes" id="UP001176471"/>
    </source>
</evidence>
<dbReference type="CDD" id="cd05233">
    <property type="entry name" value="SDR_c"/>
    <property type="match status" value="1"/>
</dbReference>
<gene>
    <name evidence="3" type="ORF">Q4610_05070</name>
</gene>
<protein>
    <submittedName>
        <fullName evidence="3">SDR family NAD(P)-dependent oxidoreductase</fullName>
    </submittedName>
</protein>
<keyword evidence="4" id="KW-1185">Reference proteome</keyword>
<dbReference type="PRINTS" id="PR00080">
    <property type="entry name" value="SDRFAMILY"/>
</dbReference>
<reference evidence="3" key="1">
    <citation type="submission" date="2023-07" db="EMBL/GenBank/DDBJ databases">
        <title>Bacterial whole genome sequence for Sphingobium sp. HBC34.</title>
        <authorList>
            <person name="Le V."/>
            <person name="Ko S.-R."/>
            <person name="Ahn C.-Y."/>
            <person name="Oh H.-M."/>
        </authorList>
    </citation>
    <scope>NUCLEOTIDE SEQUENCE</scope>
    <source>
        <strain evidence="3">HBC34</strain>
    </source>
</reference>
<evidence type="ECO:0000256" key="1">
    <source>
        <dbReference type="ARBA" id="ARBA00006484"/>
    </source>
</evidence>
<dbReference type="PANTHER" id="PTHR43669:SF14">
    <property type="entry name" value="OXIDOREDUCTASE"/>
    <property type="match status" value="1"/>
</dbReference>
<dbReference type="SUPFAM" id="SSF51735">
    <property type="entry name" value="NAD(P)-binding Rossmann-fold domains"/>
    <property type="match status" value="1"/>
</dbReference>
<dbReference type="Proteomes" id="UP001176471">
    <property type="component" value="Unassembled WGS sequence"/>
</dbReference>